<accession>A0ABM9BIW6</accession>
<evidence type="ECO:0000313" key="1">
    <source>
        <dbReference type="EMBL" id="CAH1058865.1"/>
    </source>
</evidence>
<comment type="caution">
    <text evidence="1">The sequence shown here is derived from an EMBL/GenBank/DDBJ whole genome shotgun (WGS) entry which is preliminary data.</text>
</comment>
<evidence type="ECO:0000313" key="2">
    <source>
        <dbReference type="Proteomes" id="UP000838749"/>
    </source>
</evidence>
<name>A0ABM9BIW6_9BACL</name>
<reference evidence="1" key="1">
    <citation type="submission" date="2021-12" db="EMBL/GenBank/DDBJ databases">
        <authorList>
            <person name="Criscuolo A."/>
        </authorList>
    </citation>
    <scope>NUCLEOTIDE SEQUENCE</scope>
    <source>
        <strain evidence="1">CIP111894</strain>
    </source>
</reference>
<dbReference type="Proteomes" id="UP000838749">
    <property type="component" value="Unassembled WGS sequence"/>
</dbReference>
<gene>
    <name evidence="1" type="ORF">PAECIP111894_05051</name>
</gene>
<keyword evidence="2" id="KW-1185">Reference proteome</keyword>
<organism evidence="1 2">
    <name type="scientific">Paenibacillus pseudetheri</name>
    <dbReference type="NCBI Taxonomy" id="2897682"/>
    <lineage>
        <taxon>Bacteria</taxon>
        <taxon>Bacillati</taxon>
        <taxon>Bacillota</taxon>
        <taxon>Bacilli</taxon>
        <taxon>Bacillales</taxon>
        <taxon>Paenibacillaceae</taxon>
        <taxon>Paenibacillus</taxon>
    </lineage>
</organism>
<sequence length="84" mass="9913">MYAALQFKYNSLEKNLREYLITVEGYSESDLLSIKAKLSSMPKFPVYVRFANDPDTDYIFTDRDASDWKQLDPKEPQRLKKVNQ</sequence>
<proteinExistence type="predicted"/>
<evidence type="ECO:0008006" key="3">
    <source>
        <dbReference type="Google" id="ProtNLM"/>
    </source>
</evidence>
<dbReference type="EMBL" id="CAKMAB010000041">
    <property type="protein sequence ID" value="CAH1058865.1"/>
    <property type="molecule type" value="Genomic_DNA"/>
</dbReference>
<protein>
    <recommendedName>
        <fullName evidence="3">DUF3139 domain-containing protein</fullName>
    </recommendedName>
</protein>